<name>A0ABP9PT37_9ACTN</name>
<protein>
    <recommendedName>
        <fullName evidence="2">Bacterial Ig-like domain-containing protein</fullName>
    </recommendedName>
</protein>
<dbReference type="Pfam" id="PF16640">
    <property type="entry name" value="Big_3_5"/>
    <property type="match status" value="1"/>
</dbReference>
<dbReference type="Proteomes" id="UP001500221">
    <property type="component" value="Unassembled WGS sequence"/>
</dbReference>
<evidence type="ECO:0000313" key="3">
    <source>
        <dbReference type="EMBL" id="GAA5151461.1"/>
    </source>
</evidence>
<feature type="domain" description="Bacterial Ig-like" evidence="2">
    <location>
        <begin position="1117"/>
        <end position="1203"/>
    </location>
</feature>
<keyword evidence="4" id="KW-1185">Reference proteome</keyword>
<keyword evidence="1" id="KW-0732">Signal</keyword>
<evidence type="ECO:0000259" key="2">
    <source>
        <dbReference type="Pfam" id="PF16640"/>
    </source>
</evidence>
<reference evidence="4" key="1">
    <citation type="journal article" date="2019" name="Int. J. Syst. Evol. Microbiol.">
        <title>The Global Catalogue of Microorganisms (GCM) 10K type strain sequencing project: providing services to taxonomists for standard genome sequencing and annotation.</title>
        <authorList>
            <consortium name="The Broad Institute Genomics Platform"/>
            <consortium name="The Broad Institute Genome Sequencing Center for Infectious Disease"/>
            <person name="Wu L."/>
            <person name="Ma J."/>
        </authorList>
    </citation>
    <scope>NUCLEOTIDE SEQUENCE [LARGE SCALE GENOMIC DNA]</scope>
    <source>
        <strain evidence="4">JCM 18459</strain>
    </source>
</reference>
<dbReference type="RefSeq" id="WP_345460142.1">
    <property type="nucleotide sequence ID" value="NZ_BAABKG010000003.1"/>
</dbReference>
<proteinExistence type="predicted"/>
<dbReference type="InterPro" id="IPR013783">
    <property type="entry name" value="Ig-like_fold"/>
</dbReference>
<gene>
    <name evidence="3" type="ORF">GCM10023340_30310</name>
</gene>
<accession>A0ABP9PT37</accession>
<dbReference type="Gene3D" id="2.60.40.10">
    <property type="entry name" value="Immunoglobulins"/>
    <property type="match status" value="7"/>
</dbReference>
<dbReference type="EMBL" id="BAABKG010000003">
    <property type="protein sequence ID" value="GAA5151461.1"/>
    <property type="molecule type" value="Genomic_DNA"/>
</dbReference>
<feature type="signal peptide" evidence="1">
    <location>
        <begin position="1"/>
        <end position="29"/>
    </location>
</feature>
<evidence type="ECO:0000256" key="1">
    <source>
        <dbReference type="SAM" id="SignalP"/>
    </source>
</evidence>
<dbReference type="InterPro" id="IPR032109">
    <property type="entry name" value="Big_3_5"/>
</dbReference>
<comment type="caution">
    <text evidence="3">The sequence shown here is derived from an EMBL/GenBank/DDBJ whole genome shotgun (WGS) entry which is preliminary data.</text>
</comment>
<feature type="chain" id="PRO_5045472843" description="Bacterial Ig-like domain-containing protein" evidence="1">
    <location>
        <begin position="30"/>
        <end position="1205"/>
    </location>
</feature>
<evidence type="ECO:0000313" key="4">
    <source>
        <dbReference type="Proteomes" id="UP001500221"/>
    </source>
</evidence>
<sequence length="1205" mass="128100">MLRRLPTLLAGLVVAAGLVALGPARPAQALDSPSGLAATDAAIPVLSWTRVPGATGYDVELSRSSEFTSATRIGSVVSTTNVRYVPTVQLPTDGVWWRVRAKSAAGTGDYTSSSFAPAATRAPVMVRPQPDAHFQAPEAPYFTWEPVAGATSYVVQTGRDPLFTDPGGIVSSTQRTTAAYLTSYPTTGQYYWRVRAELSSGYWTAWSDSRPYVVDGLPQVRRTAPDDTFETSVRDVVLDWEPVEGAVTYELQVNTDDAFGTATMKASPTGIVATQWSAGSTLNNDEYFWRVRAVDASGKASPWPDTPWRLRRAWPDQPTLVHPRGVVDGSAPFFLQWNAIERASRYEVLMWDDTGRQVCGVQTVHTTLAACVPSKAGEYTWKVRATDGPSSVITDLIAQPLTAFTYQPSPSPVPAPAGSLTTSQVTGHAAAMDGTSTLVGPGRDACTATIPATCVDLRQTPVLSWDPVPGAVGYLLTLAHDRELTNVVPGFDKVSVPQPMYTFTKTLPDSQAGSAYFWVVQPCGQTCAPIEYPKTSFAKKTLAPRLLSPATDALVSDDVTLDWTPYLDTLRAPRPADDTSSLATPAGTEAQTYTVETSLDPLFTSRIETATVDETTYTSPASTYPEGYVHWRVRANDGTGNPSVWSEARRFEKRSPRPTLLTPGSGGPLGSDLTFSWDPLAFAGAYELEIMAGPTTVVSQKQIKYTSWAPTTPLPASTEPYRWRVRRVDAKNLAGEWTDYRTFTVDALPVATASPDDGALVEPTGGLFSWLPDPRATSYRFERRKPGETTGSLAESVSTRATAWAPTSALPAGTAQWRVVAIDAAGKDLGASPWRTFVVVDPPAVATPVTISGSGKVGTELRLSAPTFDPPAETTTYQWYRGTSVISGATGETYTVTAADRDKDLTVRATGALTGYRNASSTSDPIRGVVGDALVAAYPPAIDGDPVVGKTLTVAPGSWSDGPRLTYQWYRDGVAISRATSTTYRLVSDDVGRQVHVVEKATLTGREDGSAASDPVSVTNAGALVALDRPVVTGRPAPGNTLTADPGTWSGPASLTYQWFRNGVAVPGAVRSTYAVTAVDAARRLHVVVTARAADHDPGTAASRSVTVNKVRTTTALTLTPSPATTKQRVTATATVAASGLAGAGGTVTFYDGTRKLAKVTVRGTTATTRLPLLKAGKHTVKAVYSGGAQATASTRSARLTVTKR</sequence>
<dbReference type="Gene3D" id="2.60.40.2700">
    <property type="match status" value="3"/>
</dbReference>
<organism evidence="3 4">
    <name type="scientific">Nocardioides marinquilinus</name>
    <dbReference type="NCBI Taxonomy" id="1210400"/>
    <lineage>
        <taxon>Bacteria</taxon>
        <taxon>Bacillati</taxon>
        <taxon>Actinomycetota</taxon>
        <taxon>Actinomycetes</taxon>
        <taxon>Propionibacteriales</taxon>
        <taxon>Nocardioidaceae</taxon>
        <taxon>Nocardioides</taxon>
    </lineage>
</organism>